<dbReference type="Gene3D" id="1.10.510.10">
    <property type="entry name" value="Transferase(Phosphotransferase) domain 1"/>
    <property type="match status" value="1"/>
</dbReference>
<dbReference type="InterPro" id="IPR051681">
    <property type="entry name" value="Ser/Thr_Kinases-Pseudokinases"/>
</dbReference>
<proteinExistence type="predicted"/>
<accession>A0ABP0W6A3</accession>
<organism evidence="2 3">
    <name type="scientific">Sphagnum jensenii</name>
    <dbReference type="NCBI Taxonomy" id="128206"/>
    <lineage>
        <taxon>Eukaryota</taxon>
        <taxon>Viridiplantae</taxon>
        <taxon>Streptophyta</taxon>
        <taxon>Embryophyta</taxon>
        <taxon>Bryophyta</taxon>
        <taxon>Sphagnophytina</taxon>
        <taxon>Sphagnopsida</taxon>
        <taxon>Sphagnales</taxon>
        <taxon>Sphagnaceae</taxon>
        <taxon>Sphagnum</taxon>
    </lineage>
</organism>
<evidence type="ECO:0000313" key="2">
    <source>
        <dbReference type="EMBL" id="CAK9262311.1"/>
    </source>
</evidence>
<feature type="domain" description="Protein kinase" evidence="1">
    <location>
        <begin position="1"/>
        <end position="194"/>
    </location>
</feature>
<dbReference type="Pfam" id="PF00069">
    <property type="entry name" value="Pkinase"/>
    <property type="match status" value="1"/>
</dbReference>
<dbReference type="SUPFAM" id="SSF56112">
    <property type="entry name" value="Protein kinase-like (PK-like)"/>
    <property type="match status" value="1"/>
</dbReference>
<reference evidence="2" key="1">
    <citation type="submission" date="2024-02" db="EMBL/GenBank/DDBJ databases">
        <authorList>
            <consortium name="ELIXIR-Norway"/>
            <consortium name="Elixir Norway"/>
        </authorList>
    </citation>
    <scope>NUCLEOTIDE SEQUENCE</scope>
</reference>
<dbReference type="PANTHER" id="PTHR44329">
    <property type="entry name" value="SERINE/THREONINE-PROTEIN KINASE TNNI3K-RELATED"/>
    <property type="match status" value="1"/>
</dbReference>
<dbReference type="Proteomes" id="UP001497444">
    <property type="component" value="Chromosome 14"/>
</dbReference>
<dbReference type="InterPro" id="IPR000719">
    <property type="entry name" value="Prot_kinase_dom"/>
</dbReference>
<dbReference type="SMART" id="SM00220">
    <property type="entry name" value="S_TKc"/>
    <property type="match status" value="1"/>
</dbReference>
<dbReference type="PANTHER" id="PTHR44329:SF260">
    <property type="entry name" value="PROTEIN KINASE DOMAIN-CONTAINING PROTEIN"/>
    <property type="match status" value="1"/>
</dbReference>
<keyword evidence="3" id="KW-1185">Reference proteome</keyword>
<evidence type="ECO:0000313" key="3">
    <source>
        <dbReference type="Proteomes" id="UP001497444"/>
    </source>
</evidence>
<dbReference type="EMBL" id="OZ020109">
    <property type="protein sequence ID" value="CAK9262311.1"/>
    <property type="molecule type" value="Genomic_DNA"/>
</dbReference>
<sequence length="203" mass="22786">MPVVVDIILQMARALKYMHGKGVAHLDIKPSNILATPASVPELADLGHVDVKLVDFGEAQPESGLGSSTCTMHRANVGTTQYRAPELFRVPNNCCTGEAKEWISNQIDALKADVYSYGITCAELLTGEYPYPFPEFQRTDLLSIILQGVRPHLPHEYCPVPLQDLIVRCWDTHPCNRPTFLQICEELTDLKTFIHFNHQTEKK</sequence>
<protein>
    <recommendedName>
        <fullName evidence="1">Protein kinase domain-containing protein</fullName>
    </recommendedName>
</protein>
<dbReference type="PROSITE" id="PS50011">
    <property type="entry name" value="PROTEIN_KINASE_DOM"/>
    <property type="match status" value="1"/>
</dbReference>
<evidence type="ECO:0000259" key="1">
    <source>
        <dbReference type="PROSITE" id="PS50011"/>
    </source>
</evidence>
<dbReference type="InterPro" id="IPR011009">
    <property type="entry name" value="Kinase-like_dom_sf"/>
</dbReference>
<gene>
    <name evidence="2" type="ORF">CSSPJE1EN1_LOCUS7789</name>
</gene>
<name>A0ABP0W6A3_9BRYO</name>